<sequence>MPDNKKSTCNEKAFDQFFKSNSKLLRNYIYYKFGDLDQAEDIVQDAFIKLWNNCSKVPLNKAKSYIYTIATNIGISNTRHQKVKFKYKDYIIHRTRDVNNESPEFIFLEKEYLEKLKNAIADLSERQREVFLLNRIDKKTYKEIAELSGVSVKAIEKLMHKALLTLRKKIGNNI</sequence>
<dbReference type="GO" id="GO:0016987">
    <property type="term" value="F:sigma factor activity"/>
    <property type="evidence" value="ECO:0007669"/>
    <property type="project" value="UniProtKB-KW"/>
</dbReference>
<dbReference type="InterPro" id="IPR039425">
    <property type="entry name" value="RNA_pol_sigma-70-like"/>
</dbReference>
<dbReference type="PANTHER" id="PTHR43133:SF46">
    <property type="entry name" value="RNA POLYMERASE SIGMA-70 FACTOR ECF SUBFAMILY"/>
    <property type="match status" value="1"/>
</dbReference>
<keyword evidence="7" id="KW-0240">DNA-directed RNA polymerase</keyword>
<dbReference type="Gene3D" id="1.10.1740.10">
    <property type="match status" value="1"/>
</dbReference>
<evidence type="ECO:0000256" key="2">
    <source>
        <dbReference type="ARBA" id="ARBA00023015"/>
    </source>
</evidence>
<dbReference type="SUPFAM" id="SSF88659">
    <property type="entry name" value="Sigma3 and sigma4 domains of RNA polymerase sigma factors"/>
    <property type="match status" value="1"/>
</dbReference>
<keyword evidence="4" id="KW-0804">Transcription</keyword>
<keyword evidence="3" id="KW-0731">Sigma factor</keyword>
<dbReference type="PANTHER" id="PTHR43133">
    <property type="entry name" value="RNA POLYMERASE ECF-TYPE SIGMA FACTO"/>
    <property type="match status" value="1"/>
</dbReference>
<dbReference type="InterPro" id="IPR013249">
    <property type="entry name" value="RNA_pol_sigma70_r4_t2"/>
</dbReference>
<evidence type="ECO:0000256" key="1">
    <source>
        <dbReference type="ARBA" id="ARBA00010641"/>
    </source>
</evidence>
<dbReference type="InterPro" id="IPR014284">
    <property type="entry name" value="RNA_pol_sigma-70_dom"/>
</dbReference>
<dbReference type="CDD" id="cd06171">
    <property type="entry name" value="Sigma70_r4"/>
    <property type="match status" value="1"/>
</dbReference>
<dbReference type="Proteomes" id="UP000601108">
    <property type="component" value="Unassembled WGS sequence"/>
</dbReference>
<dbReference type="GO" id="GO:0000428">
    <property type="term" value="C:DNA-directed RNA polymerase complex"/>
    <property type="evidence" value="ECO:0007669"/>
    <property type="project" value="UniProtKB-KW"/>
</dbReference>
<dbReference type="NCBIfam" id="TIGR02937">
    <property type="entry name" value="sigma70-ECF"/>
    <property type="match status" value="1"/>
</dbReference>
<evidence type="ECO:0000313" key="7">
    <source>
        <dbReference type="EMBL" id="GGX23264.1"/>
    </source>
</evidence>
<keyword evidence="8" id="KW-1185">Reference proteome</keyword>
<evidence type="ECO:0000313" key="8">
    <source>
        <dbReference type="Proteomes" id="UP000601108"/>
    </source>
</evidence>
<evidence type="ECO:0000259" key="5">
    <source>
        <dbReference type="Pfam" id="PF04542"/>
    </source>
</evidence>
<feature type="domain" description="RNA polymerase sigma factor 70 region 4 type 2" evidence="6">
    <location>
        <begin position="114"/>
        <end position="166"/>
    </location>
</feature>
<dbReference type="InterPro" id="IPR036388">
    <property type="entry name" value="WH-like_DNA-bd_sf"/>
</dbReference>
<reference evidence="7 8" key="1">
    <citation type="journal article" date="2014" name="Int. J. Syst. Evol. Microbiol.">
        <title>Complete genome sequence of Corynebacterium casei LMG S-19264T (=DSM 44701T), isolated from a smear-ripened cheese.</title>
        <authorList>
            <consortium name="US DOE Joint Genome Institute (JGI-PGF)"/>
            <person name="Walter F."/>
            <person name="Albersmeier A."/>
            <person name="Kalinowski J."/>
            <person name="Ruckert C."/>
        </authorList>
    </citation>
    <scope>NUCLEOTIDE SEQUENCE [LARGE SCALE GENOMIC DNA]</scope>
    <source>
        <strain evidence="7 8">KCTC 12285</strain>
    </source>
</reference>
<feature type="domain" description="RNA polymerase sigma-70 region 2" evidence="5">
    <location>
        <begin position="18"/>
        <end position="81"/>
    </location>
</feature>
<gene>
    <name evidence="7" type="ORF">GCM10007384_25590</name>
</gene>
<evidence type="ECO:0000256" key="4">
    <source>
        <dbReference type="ARBA" id="ARBA00023163"/>
    </source>
</evidence>
<protein>
    <submittedName>
        <fullName evidence="7">DNA-directed RNA polymerase sigma-70 factor</fullName>
    </submittedName>
</protein>
<organism evidence="7 8">
    <name type="scientific">Aquimarina muelleri</name>
    <dbReference type="NCBI Taxonomy" id="279356"/>
    <lineage>
        <taxon>Bacteria</taxon>
        <taxon>Pseudomonadati</taxon>
        <taxon>Bacteroidota</taxon>
        <taxon>Flavobacteriia</taxon>
        <taxon>Flavobacteriales</taxon>
        <taxon>Flavobacteriaceae</taxon>
        <taxon>Aquimarina</taxon>
    </lineage>
</organism>
<dbReference type="Gene3D" id="1.10.10.10">
    <property type="entry name" value="Winged helix-like DNA-binding domain superfamily/Winged helix DNA-binding domain"/>
    <property type="match status" value="1"/>
</dbReference>
<dbReference type="GO" id="GO:0003677">
    <property type="term" value="F:DNA binding"/>
    <property type="evidence" value="ECO:0007669"/>
    <property type="project" value="InterPro"/>
</dbReference>
<proteinExistence type="inferred from homology"/>
<dbReference type="RefSeq" id="WP_027412386.1">
    <property type="nucleotide sequence ID" value="NZ_BMWS01000017.1"/>
</dbReference>
<dbReference type="InterPro" id="IPR013324">
    <property type="entry name" value="RNA_pol_sigma_r3/r4-like"/>
</dbReference>
<dbReference type="AlphaFoldDB" id="A0A918JVJ6"/>
<comment type="caution">
    <text evidence="7">The sequence shown here is derived from an EMBL/GenBank/DDBJ whole genome shotgun (WGS) entry which is preliminary data.</text>
</comment>
<dbReference type="EMBL" id="BMWS01000017">
    <property type="protein sequence ID" value="GGX23264.1"/>
    <property type="molecule type" value="Genomic_DNA"/>
</dbReference>
<evidence type="ECO:0000256" key="3">
    <source>
        <dbReference type="ARBA" id="ARBA00023082"/>
    </source>
</evidence>
<accession>A0A918JVJ6</accession>
<name>A0A918JVJ6_9FLAO</name>
<dbReference type="Pfam" id="PF08281">
    <property type="entry name" value="Sigma70_r4_2"/>
    <property type="match status" value="1"/>
</dbReference>
<evidence type="ECO:0000259" key="6">
    <source>
        <dbReference type="Pfam" id="PF08281"/>
    </source>
</evidence>
<keyword evidence="2" id="KW-0805">Transcription regulation</keyword>
<dbReference type="InterPro" id="IPR007627">
    <property type="entry name" value="RNA_pol_sigma70_r2"/>
</dbReference>
<comment type="similarity">
    <text evidence="1">Belongs to the sigma-70 factor family. ECF subfamily.</text>
</comment>
<dbReference type="SUPFAM" id="SSF88946">
    <property type="entry name" value="Sigma2 domain of RNA polymerase sigma factors"/>
    <property type="match status" value="1"/>
</dbReference>
<dbReference type="Pfam" id="PF04542">
    <property type="entry name" value="Sigma70_r2"/>
    <property type="match status" value="1"/>
</dbReference>
<dbReference type="InterPro" id="IPR013325">
    <property type="entry name" value="RNA_pol_sigma_r2"/>
</dbReference>
<dbReference type="GO" id="GO:0006352">
    <property type="term" value="P:DNA-templated transcription initiation"/>
    <property type="evidence" value="ECO:0007669"/>
    <property type="project" value="InterPro"/>
</dbReference>